<dbReference type="InterPro" id="IPR000731">
    <property type="entry name" value="SSD"/>
</dbReference>
<comment type="caution">
    <text evidence="9">The sequence shown here is derived from an EMBL/GenBank/DDBJ whole genome shotgun (WGS) entry which is preliminary data.</text>
</comment>
<dbReference type="AlphaFoldDB" id="M0MAM9"/>
<dbReference type="Gene3D" id="1.20.1640.10">
    <property type="entry name" value="Multidrug efflux transporter AcrB transmembrane domain"/>
    <property type="match status" value="2"/>
</dbReference>
<dbReference type="Proteomes" id="UP000011669">
    <property type="component" value="Unassembled WGS sequence"/>
</dbReference>
<evidence type="ECO:0000256" key="1">
    <source>
        <dbReference type="ARBA" id="ARBA00004651"/>
    </source>
</evidence>
<feature type="transmembrane region" description="Helical" evidence="7">
    <location>
        <begin position="728"/>
        <end position="746"/>
    </location>
</feature>
<comment type="subcellular location">
    <subcellularLocation>
        <location evidence="1">Cell membrane</location>
        <topology evidence="1">Multi-pass membrane protein</topology>
    </subcellularLocation>
</comment>
<feature type="transmembrane region" description="Helical" evidence="7">
    <location>
        <begin position="822"/>
        <end position="849"/>
    </location>
</feature>
<evidence type="ECO:0000256" key="5">
    <source>
        <dbReference type="ARBA" id="ARBA00023136"/>
    </source>
</evidence>
<evidence type="ECO:0000259" key="8">
    <source>
        <dbReference type="PROSITE" id="PS50156"/>
    </source>
</evidence>
<evidence type="ECO:0000256" key="7">
    <source>
        <dbReference type="SAM" id="Phobius"/>
    </source>
</evidence>
<dbReference type="OrthoDB" id="42357at2157"/>
<feature type="transmembrane region" description="Helical" evidence="7">
    <location>
        <begin position="293"/>
        <end position="311"/>
    </location>
</feature>
<keyword evidence="10" id="KW-1185">Reference proteome</keyword>
<reference evidence="9 10" key="1">
    <citation type="journal article" date="2014" name="PLoS Genet.">
        <title>Phylogenetically driven sequencing of extremely halophilic archaea reveals strategies for static and dynamic osmo-response.</title>
        <authorList>
            <person name="Becker E.A."/>
            <person name="Seitzer P.M."/>
            <person name="Tritt A."/>
            <person name="Larsen D."/>
            <person name="Krusor M."/>
            <person name="Yao A.I."/>
            <person name="Wu D."/>
            <person name="Madern D."/>
            <person name="Eisen J.A."/>
            <person name="Darling A.E."/>
            <person name="Facciotti M.T."/>
        </authorList>
    </citation>
    <scope>NUCLEOTIDE SEQUENCE [LARGE SCALE GENOMIC DNA]</scope>
    <source>
        <strain evidence="9 10">DSM 5350</strain>
    </source>
</reference>
<feature type="transmembrane region" description="Helical" evidence="7">
    <location>
        <begin position="855"/>
        <end position="880"/>
    </location>
</feature>
<dbReference type="STRING" id="1227455.C449_16728"/>
<feature type="region of interest" description="Disordered" evidence="6">
    <location>
        <begin position="208"/>
        <end position="230"/>
    </location>
</feature>
<evidence type="ECO:0000256" key="3">
    <source>
        <dbReference type="ARBA" id="ARBA00022692"/>
    </source>
</evidence>
<organism evidence="9 10">
    <name type="scientific">Halococcus saccharolyticus DSM 5350</name>
    <dbReference type="NCBI Taxonomy" id="1227455"/>
    <lineage>
        <taxon>Archaea</taxon>
        <taxon>Methanobacteriati</taxon>
        <taxon>Methanobacteriota</taxon>
        <taxon>Stenosarchaea group</taxon>
        <taxon>Halobacteria</taxon>
        <taxon>Halobacteriales</taxon>
        <taxon>Halococcaceae</taxon>
        <taxon>Halococcus</taxon>
    </lineage>
</organism>
<dbReference type="PANTHER" id="PTHR33406">
    <property type="entry name" value="MEMBRANE PROTEIN MJ1562-RELATED"/>
    <property type="match status" value="1"/>
</dbReference>
<evidence type="ECO:0000256" key="2">
    <source>
        <dbReference type="ARBA" id="ARBA00022475"/>
    </source>
</evidence>
<sequence>MKSGLSSRYADVLASRSKLVIALLLVLTAVVGAGAIVGTTGQGSIGQAAIDSPEQAALDRIDATYDTDEAVVAQVVVRDEGGDVLTRDSLLESLRLQQELRTNASINATLQNGTGVVGIENAVATAAFAQNASERTNAPNTNASGANESSADASNASAGADSGASNATTAAAAGGTGQPRAPTLDQQIAALESRSDEQVEALLGRLLDSNATAPGGDPTQFLPSDYEPGTTQADARSTLVFQQNPETSGTTEGAVYDAQVAIESRVEARFADAFVFGPGIIDAETSQAIGDTFTIITPVALVLLLTVLTIAYRDVVDVLVSLFGVAVVLVWYAGIQGWLGIAMNSILIAVPFLLIGLSIDYSLHVIMRYREAREGVLDTDDGSAARRDPITAMRLGIGGVVLALATAAFSTAVGFLSNYVSPLGSIQDFAVLSGVGIVAIFLVFAALVPAVKLELERFFDRRGRDREKSAFGVGSGLVNRALAGSATLARRAPVVVIAVALVLAAGGAYGGTTIDTEFNQADFLPQDAPEWMDSLPDPFAPGDYEVSQNLNYLSENFQQRGQGSTGQVLIRGDVTAPALLTAAENVTRTTEGGTIVVDPDGRAAIESPASVLRTVAAENETVAGAIETRDTDGDGLPDRNVAAVYDRLFDAAPDRASSVLYRAENGSYASARLTVGVQGNASSQSVAGDVRDVAASIEANAPVRAIATGGPVITGVVQTALLETLIEGFAITLGVILALLVGLYWWRHRAPGLGVVTLAPVVVALAWLLGTMAALGLPFNSETAVVTSLAIGLGVDYSIHLGERFVDERSRHDSLADALSAALTGTGGALLGSAVTTAAGFGVLALALSPPLRRFGIVTGLSIVYAFVACVTVLPALLVLRERLVARLA</sequence>
<evidence type="ECO:0000256" key="4">
    <source>
        <dbReference type="ARBA" id="ARBA00022989"/>
    </source>
</evidence>
<accession>M0MAM9</accession>
<feature type="transmembrane region" description="Helical" evidence="7">
    <location>
        <begin position="429"/>
        <end position="451"/>
    </location>
</feature>
<feature type="transmembrane region" description="Helical" evidence="7">
    <location>
        <begin position="341"/>
        <end position="363"/>
    </location>
</feature>
<evidence type="ECO:0000313" key="9">
    <source>
        <dbReference type="EMBL" id="EMA42806.1"/>
    </source>
</evidence>
<dbReference type="InParanoid" id="M0MAM9"/>
<dbReference type="Pfam" id="PF03176">
    <property type="entry name" value="MMPL"/>
    <property type="match status" value="2"/>
</dbReference>
<keyword evidence="5 7" id="KW-0472">Membrane</keyword>
<protein>
    <submittedName>
        <fullName evidence="9">Rnd superfamily exporter</fullName>
    </submittedName>
</protein>
<dbReference type="SUPFAM" id="SSF82866">
    <property type="entry name" value="Multidrug efflux transporter AcrB transmembrane domain"/>
    <property type="match status" value="2"/>
</dbReference>
<keyword evidence="4 7" id="KW-1133">Transmembrane helix</keyword>
<dbReference type="RefSeq" id="WP_006079202.1">
    <property type="nucleotide sequence ID" value="NZ_AOMD01000033.1"/>
</dbReference>
<dbReference type="InterPro" id="IPR050545">
    <property type="entry name" value="Mycobact_MmpL"/>
</dbReference>
<feature type="transmembrane region" description="Helical" evidence="7">
    <location>
        <begin position="318"/>
        <end position="335"/>
    </location>
</feature>
<dbReference type="EMBL" id="AOMD01000033">
    <property type="protein sequence ID" value="EMA42806.1"/>
    <property type="molecule type" value="Genomic_DNA"/>
</dbReference>
<evidence type="ECO:0000256" key="6">
    <source>
        <dbReference type="SAM" id="MobiDB-lite"/>
    </source>
</evidence>
<feature type="transmembrane region" description="Helical" evidence="7">
    <location>
        <begin position="753"/>
        <end position="777"/>
    </location>
</feature>
<feature type="transmembrane region" description="Helical" evidence="7">
    <location>
        <begin position="492"/>
        <end position="511"/>
    </location>
</feature>
<dbReference type="PATRIC" id="fig|1227455.4.peg.3406"/>
<dbReference type="InterPro" id="IPR004869">
    <property type="entry name" value="MMPL_dom"/>
</dbReference>
<gene>
    <name evidence="9" type="ORF">C449_16728</name>
</gene>
<name>M0MAM9_9EURY</name>
<dbReference type="GO" id="GO:0005886">
    <property type="term" value="C:plasma membrane"/>
    <property type="evidence" value="ECO:0007669"/>
    <property type="project" value="UniProtKB-SubCell"/>
</dbReference>
<keyword evidence="2" id="KW-1003">Cell membrane</keyword>
<evidence type="ECO:0000313" key="10">
    <source>
        <dbReference type="Proteomes" id="UP000011669"/>
    </source>
</evidence>
<dbReference type="PANTHER" id="PTHR33406:SF13">
    <property type="entry name" value="MEMBRANE PROTEIN YDFJ"/>
    <property type="match status" value="1"/>
</dbReference>
<feature type="region of interest" description="Disordered" evidence="6">
    <location>
        <begin position="133"/>
        <end position="181"/>
    </location>
</feature>
<dbReference type="PROSITE" id="PS50156">
    <property type="entry name" value="SSD"/>
    <property type="match status" value="2"/>
</dbReference>
<feature type="domain" description="SSD" evidence="8">
    <location>
        <begin position="753"/>
        <end position="880"/>
    </location>
</feature>
<feature type="transmembrane region" description="Helical" evidence="7">
    <location>
        <begin position="395"/>
        <end position="417"/>
    </location>
</feature>
<feature type="compositionally biased region" description="Low complexity" evidence="6">
    <location>
        <begin position="142"/>
        <end position="173"/>
    </location>
</feature>
<proteinExistence type="predicted"/>
<feature type="domain" description="SSD" evidence="8">
    <location>
        <begin position="319"/>
        <end position="454"/>
    </location>
</feature>
<keyword evidence="3 7" id="KW-0812">Transmembrane</keyword>